<reference evidence="2 3" key="1">
    <citation type="journal article" date="2019" name="Sci. Rep.">
        <title>A high-quality genome of Eragrostis curvula grass provides insights into Poaceae evolution and supports new strategies to enhance forage quality.</title>
        <authorList>
            <person name="Carballo J."/>
            <person name="Santos B.A.C.M."/>
            <person name="Zappacosta D."/>
            <person name="Garbus I."/>
            <person name="Selva J.P."/>
            <person name="Gallo C.A."/>
            <person name="Diaz A."/>
            <person name="Albertini E."/>
            <person name="Caccamo M."/>
            <person name="Echenique V."/>
        </authorList>
    </citation>
    <scope>NUCLEOTIDE SEQUENCE [LARGE SCALE GENOMIC DNA]</scope>
    <source>
        <strain evidence="3">cv. Victoria</strain>
        <tissue evidence="2">Leaf</tissue>
    </source>
</reference>
<proteinExistence type="predicted"/>
<organism evidence="2 3">
    <name type="scientific">Eragrostis curvula</name>
    <name type="common">weeping love grass</name>
    <dbReference type="NCBI Taxonomy" id="38414"/>
    <lineage>
        <taxon>Eukaryota</taxon>
        <taxon>Viridiplantae</taxon>
        <taxon>Streptophyta</taxon>
        <taxon>Embryophyta</taxon>
        <taxon>Tracheophyta</taxon>
        <taxon>Spermatophyta</taxon>
        <taxon>Magnoliopsida</taxon>
        <taxon>Liliopsida</taxon>
        <taxon>Poales</taxon>
        <taxon>Poaceae</taxon>
        <taxon>PACMAD clade</taxon>
        <taxon>Chloridoideae</taxon>
        <taxon>Eragrostideae</taxon>
        <taxon>Eragrostidinae</taxon>
        <taxon>Eragrostis</taxon>
    </lineage>
</organism>
<evidence type="ECO:0000256" key="1">
    <source>
        <dbReference type="SAM" id="MobiDB-lite"/>
    </source>
</evidence>
<protein>
    <submittedName>
        <fullName evidence="2">Uncharacterized protein</fullName>
    </submittedName>
</protein>
<name>A0A5J9U3T6_9POAL</name>
<feature type="non-terminal residue" evidence="2">
    <location>
        <position position="1"/>
    </location>
</feature>
<dbReference type="Gramene" id="TVU18382">
    <property type="protein sequence ID" value="TVU18382"/>
    <property type="gene ID" value="EJB05_34473"/>
</dbReference>
<dbReference type="EMBL" id="RWGY01000029">
    <property type="protein sequence ID" value="TVU18382.1"/>
    <property type="molecule type" value="Genomic_DNA"/>
</dbReference>
<dbReference type="AlphaFoldDB" id="A0A5J9U3T6"/>
<feature type="compositionally biased region" description="Basic and acidic residues" evidence="1">
    <location>
        <begin position="49"/>
        <end position="63"/>
    </location>
</feature>
<sequence>MAVSAVTASGSASSTVACGLKARACGARLEGAGVRRGSCSPNPSLLRDGQGEATREAERDPGHPRRPRVARVHGTLASCVACGGEVSSAGVDKAAKRFPVHPHCPRVIVSRAHQGGRTTHAEGLVVCFPFVPICRSCSRLRQWIPLRIELLVEDGTDAIEQHIQEKHLFGNISNT</sequence>
<accession>A0A5J9U3T6</accession>
<feature type="region of interest" description="Disordered" evidence="1">
    <location>
        <begin position="33"/>
        <end position="69"/>
    </location>
</feature>
<evidence type="ECO:0000313" key="2">
    <source>
        <dbReference type="EMBL" id="TVU18382.1"/>
    </source>
</evidence>
<gene>
    <name evidence="2" type="ORF">EJB05_34473</name>
</gene>
<comment type="caution">
    <text evidence="2">The sequence shown here is derived from an EMBL/GenBank/DDBJ whole genome shotgun (WGS) entry which is preliminary data.</text>
</comment>
<evidence type="ECO:0000313" key="3">
    <source>
        <dbReference type="Proteomes" id="UP000324897"/>
    </source>
</evidence>
<dbReference type="Proteomes" id="UP000324897">
    <property type="component" value="Chromosome 7"/>
</dbReference>
<keyword evidence="3" id="KW-1185">Reference proteome</keyword>